<keyword evidence="2" id="KW-0812">Transmembrane</keyword>
<keyword evidence="4" id="KW-1185">Reference proteome</keyword>
<feature type="compositionally biased region" description="Basic and acidic residues" evidence="1">
    <location>
        <begin position="69"/>
        <end position="89"/>
    </location>
</feature>
<name>A0A1Q9ENM4_SYMMI</name>
<evidence type="ECO:0000313" key="3">
    <source>
        <dbReference type="EMBL" id="OLQ08981.1"/>
    </source>
</evidence>
<accession>A0A1Q9ENM4</accession>
<organism evidence="3 4">
    <name type="scientific">Symbiodinium microadriaticum</name>
    <name type="common">Dinoflagellate</name>
    <name type="synonym">Zooxanthella microadriatica</name>
    <dbReference type="NCBI Taxonomy" id="2951"/>
    <lineage>
        <taxon>Eukaryota</taxon>
        <taxon>Sar</taxon>
        <taxon>Alveolata</taxon>
        <taxon>Dinophyceae</taxon>
        <taxon>Suessiales</taxon>
        <taxon>Symbiodiniaceae</taxon>
        <taxon>Symbiodinium</taxon>
    </lineage>
</organism>
<comment type="caution">
    <text evidence="3">The sequence shown here is derived from an EMBL/GenBank/DDBJ whole genome shotgun (WGS) entry which is preliminary data.</text>
</comment>
<feature type="transmembrane region" description="Helical" evidence="2">
    <location>
        <begin position="7"/>
        <end position="31"/>
    </location>
</feature>
<evidence type="ECO:0000313" key="4">
    <source>
        <dbReference type="Proteomes" id="UP000186817"/>
    </source>
</evidence>
<evidence type="ECO:0000256" key="2">
    <source>
        <dbReference type="SAM" id="Phobius"/>
    </source>
</evidence>
<feature type="region of interest" description="Disordered" evidence="1">
    <location>
        <begin position="66"/>
        <end position="98"/>
    </location>
</feature>
<reference evidence="3 4" key="1">
    <citation type="submission" date="2016-02" db="EMBL/GenBank/DDBJ databases">
        <title>Genome analysis of coral dinoflagellate symbionts highlights evolutionary adaptations to a symbiotic lifestyle.</title>
        <authorList>
            <person name="Aranda M."/>
            <person name="Li Y."/>
            <person name="Liew Y.J."/>
            <person name="Baumgarten S."/>
            <person name="Simakov O."/>
            <person name="Wilson M."/>
            <person name="Piel J."/>
            <person name="Ashoor H."/>
            <person name="Bougouffa S."/>
            <person name="Bajic V.B."/>
            <person name="Ryu T."/>
            <person name="Ravasi T."/>
            <person name="Bayer T."/>
            <person name="Micklem G."/>
            <person name="Kim H."/>
            <person name="Bhak J."/>
            <person name="Lajeunesse T.C."/>
            <person name="Voolstra C.R."/>
        </authorList>
    </citation>
    <scope>NUCLEOTIDE SEQUENCE [LARGE SCALE GENOMIC DNA]</scope>
    <source>
        <strain evidence="3 4">CCMP2467</strain>
    </source>
</reference>
<protein>
    <submittedName>
        <fullName evidence="3">Uncharacterized protein</fullName>
    </submittedName>
</protein>
<sequence length="98" mass="10550">MTSIIMAIVAVIIIVVALSSVSYVVIVVIIIIITITIIIIIIIIVAIMSGVILHSVSVHVMTTAMPHGSRNDGPQESRTGAEKVERFHTSETAPMRVF</sequence>
<dbReference type="EMBL" id="LSRX01000106">
    <property type="protein sequence ID" value="OLQ08981.1"/>
    <property type="molecule type" value="Genomic_DNA"/>
</dbReference>
<dbReference type="AlphaFoldDB" id="A0A1Q9ENM4"/>
<keyword evidence="2" id="KW-0472">Membrane</keyword>
<evidence type="ECO:0000256" key="1">
    <source>
        <dbReference type="SAM" id="MobiDB-lite"/>
    </source>
</evidence>
<keyword evidence="2" id="KW-1133">Transmembrane helix</keyword>
<feature type="transmembrane region" description="Helical" evidence="2">
    <location>
        <begin position="37"/>
        <end position="60"/>
    </location>
</feature>
<proteinExistence type="predicted"/>
<dbReference type="Proteomes" id="UP000186817">
    <property type="component" value="Unassembled WGS sequence"/>
</dbReference>
<gene>
    <name evidence="3" type="ORF">AK812_SmicGene7488</name>
</gene>